<proteinExistence type="predicted"/>
<feature type="region of interest" description="Disordered" evidence="1">
    <location>
        <begin position="91"/>
        <end position="126"/>
    </location>
</feature>
<dbReference type="AlphaFoldDB" id="A0A1J3EQU6"/>
<sequence>MVNKIAWEMMNPDYQKRKPTTVKKKDPVYKTAASKKTSATKTKINAESENKKRTSSDINYDLLDELFNDENSPKRAKLEKPVVVGDQIVYSHQSSEECPLKPQGSEEEEDLNEDYSNEDTYGGVEEFYDDADLELIHTKDIKQSCQNT</sequence>
<protein>
    <recommendedName>
        <fullName evidence="3">Brf1 TBP-binding domain-containing protein</fullName>
    </recommendedName>
</protein>
<feature type="compositionally biased region" description="Acidic residues" evidence="1">
    <location>
        <begin position="105"/>
        <end position="117"/>
    </location>
</feature>
<gene>
    <name evidence="2" type="ORF">LC_TR19699_c0_g1_i1_g.65680</name>
</gene>
<evidence type="ECO:0000256" key="1">
    <source>
        <dbReference type="SAM" id="MobiDB-lite"/>
    </source>
</evidence>
<feature type="compositionally biased region" description="Low complexity" evidence="1">
    <location>
        <begin position="30"/>
        <end position="43"/>
    </location>
</feature>
<accession>A0A1J3EQU6</accession>
<reference evidence="2" key="1">
    <citation type="submission" date="2016-07" db="EMBL/GenBank/DDBJ databases">
        <title>De novo transcriptome assembly of four accessions of the metal hyperaccumulator plant Noccaea caerulescens.</title>
        <authorList>
            <person name="Blande D."/>
            <person name="Halimaa P."/>
            <person name="Tervahauta A.I."/>
            <person name="Aarts M.G."/>
            <person name="Karenlampi S.O."/>
        </authorList>
    </citation>
    <scope>NUCLEOTIDE SEQUENCE</scope>
</reference>
<dbReference type="EMBL" id="GEVK01021292">
    <property type="protein sequence ID" value="JAU31540.1"/>
    <property type="molecule type" value="Transcribed_RNA"/>
</dbReference>
<organism evidence="2">
    <name type="scientific">Noccaea caerulescens</name>
    <name type="common">Alpine penny-cress</name>
    <name type="synonym">Thlaspi caerulescens</name>
    <dbReference type="NCBI Taxonomy" id="107243"/>
    <lineage>
        <taxon>Eukaryota</taxon>
        <taxon>Viridiplantae</taxon>
        <taxon>Streptophyta</taxon>
        <taxon>Embryophyta</taxon>
        <taxon>Tracheophyta</taxon>
        <taxon>Spermatophyta</taxon>
        <taxon>Magnoliopsida</taxon>
        <taxon>eudicotyledons</taxon>
        <taxon>Gunneridae</taxon>
        <taxon>Pentapetalae</taxon>
        <taxon>rosids</taxon>
        <taxon>malvids</taxon>
        <taxon>Brassicales</taxon>
        <taxon>Brassicaceae</taxon>
        <taxon>Coluteocarpeae</taxon>
        <taxon>Noccaea</taxon>
    </lineage>
</organism>
<evidence type="ECO:0000313" key="2">
    <source>
        <dbReference type="EMBL" id="JAU31540.1"/>
    </source>
</evidence>
<feature type="region of interest" description="Disordered" evidence="1">
    <location>
        <begin position="17"/>
        <end position="54"/>
    </location>
</feature>
<feature type="compositionally biased region" description="Basic and acidic residues" evidence="1">
    <location>
        <begin position="44"/>
        <end position="54"/>
    </location>
</feature>
<name>A0A1J3EQU6_NOCCA</name>
<evidence type="ECO:0008006" key="3">
    <source>
        <dbReference type="Google" id="ProtNLM"/>
    </source>
</evidence>